<dbReference type="EMBL" id="JRLY01000007">
    <property type="protein sequence ID" value="KGO92937.1"/>
    <property type="molecule type" value="Genomic_DNA"/>
</dbReference>
<evidence type="ECO:0000313" key="2">
    <source>
        <dbReference type="Proteomes" id="UP000030111"/>
    </source>
</evidence>
<proteinExistence type="predicted"/>
<dbReference type="PANTHER" id="PTHR33706">
    <property type="entry name" value="MORN VARIANT REPEAT PROTEIN"/>
    <property type="match status" value="1"/>
</dbReference>
<gene>
    <name evidence="1" type="ORF">Q766_09905</name>
</gene>
<keyword evidence="2" id="KW-1185">Reference proteome</keyword>
<dbReference type="Proteomes" id="UP000030111">
    <property type="component" value="Unassembled WGS sequence"/>
</dbReference>
<protein>
    <recommendedName>
        <fullName evidence="3">Membrane-binding protein</fullName>
    </recommendedName>
</protein>
<organism evidence="1 2">
    <name type="scientific">Flavobacterium subsaxonicum WB 4.1-42 = DSM 21790</name>
    <dbReference type="NCBI Taxonomy" id="1121898"/>
    <lineage>
        <taxon>Bacteria</taxon>
        <taxon>Pseudomonadati</taxon>
        <taxon>Bacteroidota</taxon>
        <taxon>Flavobacteriia</taxon>
        <taxon>Flavobacteriales</taxon>
        <taxon>Flavobacteriaceae</taxon>
        <taxon>Flavobacterium</taxon>
    </lineage>
</organism>
<accession>A0A0A2MJW6</accession>
<sequence>MQRIITLLFLIFIISDVSGQKLSLNDITNLCNRKNWEDVNQALLSKGWTYYDSEKGDTYKYNTITWSFNKDYSNDKAQGWFYLHTYEDFPNKISYSIFNKESYTLIQNSINSAGFKLIDSEIENNEIISTYANAGYILKIKNEKRKNDDWSDGSVTAYNITLIKKAGIFDSKNGRKTEYYDDNNIKAEYTLVNGKLNGQVKSYYNNGKLKLLSNYSNGIANGKFIEFDEDGNKTADYIVLNNQKNGTLNFYEDDKISYTTNFKSDKKNGTHIAYYYDENGNLNLKNYGEYLDDKKNGIWKLCFIEKDREKILDISQFVNGIPEGPFQEVKSDSLIIGRYKNGLLDGEYKVYRDTKALLVGGVIDTDIKNLKIQLEGNYLSGKRIGYWKFYGMNQELIKEGNYENNLEAGTWKYYYQKYLDENFVELNYSKELYLIENYSKGELEGESLRLSYIENRNIECSDKQDQNCTKPIYHKISERASYIKNQLDGNYEIRDSINNVIVNGLYRKDLKQGFWSERDEYNSEYASAGNYLNNLKVGEWHDIDKQGNKVRVNQYLNGKLDGECFEYKDKILIKKKIYSDNSLLKLILFDEIGKENKTFDLYDIKLNSLRVKVTSKLDNNFYSTQEYKFTKDVDFNFNIFDLYFFIYANSDKGFKDGQYNLFDSENKLLTTGEFNKEKQIGLWKFYHYDEKIRIESMFFSGVKSDETYYSLKDNDYFDGTFVYTDEKNSTIEKRKIKKGLRNGKTTIIDLKTNKTINTIIYKNGSPVE</sequence>
<name>A0A0A2MJW6_9FLAO</name>
<dbReference type="PANTHER" id="PTHR33706:SF1">
    <property type="entry name" value="TPR REPEAT PROTEIN"/>
    <property type="match status" value="1"/>
</dbReference>
<dbReference type="eggNOG" id="COG2849">
    <property type="taxonomic scope" value="Bacteria"/>
</dbReference>
<comment type="caution">
    <text evidence="1">The sequence shown here is derived from an EMBL/GenBank/DDBJ whole genome shotgun (WGS) entry which is preliminary data.</text>
</comment>
<dbReference type="RefSeq" id="WP_026993032.1">
    <property type="nucleotide sequence ID" value="NZ_JRLY01000007.1"/>
</dbReference>
<evidence type="ECO:0000313" key="1">
    <source>
        <dbReference type="EMBL" id="KGO92937.1"/>
    </source>
</evidence>
<dbReference type="AlphaFoldDB" id="A0A0A2MJW6"/>
<dbReference type="STRING" id="1121898.GCA_000422725_02706"/>
<reference evidence="1 2" key="1">
    <citation type="submission" date="2013-09" db="EMBL/GenBank/DDBJ databases">
        <authorList>
            <person name="Zeng Z."/>
            <person name="Chen C."/>
        </authorList>
    </citation>
    <scope>NUCLEOTIDE SEQUENCE [LARGE SCALE GENOMIC DNA]</scope>
    <source>
        <strain evidence="1 2">WB 4.1-42</strain>
    </source>
</reference>
<evidence type="ECO:0008006" key="3">
    <source>
        <dbReference type="Google" id="ProtNLM"/>
    </source>
</evidence>
<dbReference type="OrthoDB" id="671157at2"/>
<dbReference type="Gene3D" id="3.90.930.1">
    <property type="match status" value="1"/>
</dbReference>
<dbReference type="SUPFAM" id="SSF82185">
    <property type="entry name" value="Histone H3 K4-specific methyltransferase SET7/9 N-terminal domain"/>
    <property type="match status" value="5"/>
</dbReference>
<dbReference type="Gene3D" id="2.20.110.10">
    <property type="entry name" value="Histone H3 K4-specific methyltransferase SET7/9 N-terminal domain"/>
    <property type="match status" value="2"/>
</dbReference>